<dbReference type="AlphaFoldDB" id="A0A1H9NBM4"/>
<dbReference type="RefSeq" id="WP_170854267.1">
    <property type="nucleotide sequence ID" value="NZ_FOFA01000013.1"/>
</dbReference>
<accession>A0A1H9NBM4</accession>
<organism evidence="3 4">
    <name type="scientific">Microlunatus flavus</name>
    <dbReference type="NCBI Taxonomy" id="1036181"/>
    <lineage>
        <taxon>Bacteria</taxon>
        <taxon>Bacillati</taxon>
        <taxon>Actinomycetota</taxon>
        <taxon>Actinomycetes</taxon>
        <taxon>Propionibacteriales</taxon>
        <taxon>Propionibacteriaceae</taxon>
        <taxon>Microlunatus</taxon>
    </lineage>
</organism>
<feature type="domain" description="Purine catabolism PurC-like" evidence="1">
    <location>
        <begin position="6"/>
        <end position="120"/>
    </location>
</feature>
<protein>
    <submittedName>
        <fullName evidence="3">DNA-binding transcriptional regulator, PucR family</fullName>
    </submittedName>
</protein>
<dbReference type="Pfam" id="PF07905">
    <property type="entry name" value="PucR"/>
    <property type="match status" value="1"/>
</dbReference>
<sequence length="452" mass="48286">MTSLGDLVAEPDLQLRFLLGSEQLGRTVRWAQPTELVDPSRYLAGGELVCTVGTTFADPGAVETFVGAVARAGSAGICFGLGDVFDEAPQTLLAACRAYGLPLLAAGFGSPFRAIGEWIVEHRTERSAAWRQEEALTAELLAALRRNRSLEELLATCSDRVGGRFATHEPDPGLPDGWTTAGATVDGLTLWWAGSGPAPDAAFLEVLARLLAIAQHERDVETDLRRERTGELLALVERRLAAPEALEQALADAGLPTDRLVFSVWPAGAVRPVAEALGAEPALLGETPTAAVVVTPTDESPRRVAGLLSLPCGHSRSVSIRDASAALVEAQAAFDLSRRRSSPVGPDQLATLEGLLLQQPGERLAPFVNVVEPLVAADRDRGTRHVQTLRVFLENDASLVGAARAEHLHVNTVRHRLGRVRALTGCDPFTLGGRSTLMIALWALEHREQRPA</sequence>
<name>A0A1H9NBM4_9ACTN</name>
<dbReference type="InterPro" id="IPR012914">
    <property type="entry name" value="PucR_dom"/>
</dbReference>
<evidence type="ECO:0000259" key="2">
    <source>
        <dbReference type="Pfam" id="PF13556"/>
    </source>
</evidence>
<proteinExistence type="predicted"/>
<dbReference type="EMBL" id="FOFA01000013">
    <property type="protein sequence ID" value="SER33075.1"/>
    <property type="molecule type" value="Genomic_DNA"/>
</dbReference>
<dbReference type="PANTHER" id="PTHR33744:SF1">
    <property type="entry name" value="DNA-BINDING TRANSCRIPTIONAL ACTIVATOR ADER"/>
    <property type="match status" value="1"/>
</dbReference>
<evidence type="ECO:0000313" key="3">
    <source>
        <dbReference type="EMBL" id="SER33075.1"/>
    </source>
</evidence>
<dbReference type="STRING" id="1036181.SAMN05421756_11357"/>
<keyword evidence="3" id="KW-0238">DNA-binding</keyword>
<dbReference type="PANTHER" id="PTHR33744">
    <property type="entry name" value="CARBOHYDRATE DIACID REGULATOR"/>
    <property type="match status" value="1"/>
</dbReference>
<reference evidence="4" key="1">
    <citation type="submission" date="2016-10" db="EMBL/GenBank/DDBJ databases">
        <authorList>
            <person name="Varghese N."/>
            <person name="Submissions S."/>
        </authorList>
    </citation>
    <scope>NUCLEOTIDE SEQUENCE [LARGE SCALE GENOMIC DNA]</scope>
    <source>
        <strain evidence="4">CGMCC 4.6856</strain>
    </source>
</reference>
<dbReference type="Proteomes" id="UP000198504">
    <property type="component" value="Unassembled WGS sequence"/>
</dbReference>
<dbReference type="InterPro" id="IPR025736">
    <property type="entry name" value="PucR_C-HTH_dom"/>
</dbReference>
<feature type="domain" description="PucR C-terminal helix-turn-helix" evidence="2">
    <location>
        <begin position="386"/>
        <end position="442"/>
    </location>
</feature>
<keyword evidence="4" id="KW-1185">Reference proteome</keyword>
<evidence type="ECO:0000313" key="4">
    <source>
        <dbReference type="Proteomes" id="UP000198504"/>
    </source>
</evidence>
<dbReference type="InterPro" id="IPR042070">
    <property type="entry name" value="PucR_C-HTH_sf"/>
</dbReference>
<gene>
    <name evidence="3" type="ORF">SAMN05421756_11357</name>
</gene>
<dbReference type="InterPro" id="IPR051448">
    <property type="entry name" value="CdaR-like_regulators"/>
</dbReference>
<dbReference type="Gene3D" id="1.10.10.2840">
    <property type="entry name" value="PucR C-terminal helix-turn-helix domain"/>
    <property type="match status" value="1"/>
</dbReference>
<dbReference type="GO" id="GO:0003677">
    <property type="term" value="F:DNA binding"/>
    <property type="evidence" value="ECO:0007669"/>
    <property type="project" value="UniProtKB-KW"/>
</dbReference>
<dbReference type="Pfam" id="PF13556">
    <property type="entry name" value="HTH_30"/>
    <property type="match status" value="1"/>
</dbReference>
<evidence type="ECO:0000259" key="1">
    <source>
        <dbReference type="Pfam" id="PF07905"/>
    </source>
</evidence>